<evidence type="ECO:0000313" key="2">
    <source>
        <dbReference type="EMBL" id="KAK1409547.1"/>
    </source>
</evidence>
<dbReference type="EMBL" id="JAUHHV010000010">
    <property type="protein sequence ID" value="KAK1409547.1"/>
    <property type="molecule type" value="Genomic_DNA"/>
</dbReference>
<keyword evidence="3" id="KW-1185">Reference proteome</keyword>
<gene>
    <name evidence="2" type="ORF">QVD17_36073</name>
</gene>
<sequence>MILFRTLMFMTLFHGNSIVLFSSLLHVILEYWFIKKKRSLAWLAYKPNGVEPKFVLLGLAWLLNNFRNAETAGSVHEIMDYAIILFQI</sequence>
<keyword evidence="1" id="KW-1133">Transmembrane helix</keyword>
<keyword evidence="1" id="KW-0472">Membrane</keyword>
<evidence type="ECO:0000256" key="1">
    <source>
        <dbReference type="SAM" id="Phobius"/>
    </source>
</evidence>
<protein>
    <submittedName>
        <fullName evidence="2">Uncharacterized protein</fullName>
    </submittedName>
</protein>
<dbReference type="Proteomes" id="UP001229421">
    <property type="component" value="Unassembled WGS sequence"/>
</dbReference>
<accession>A0AAD8NHS9</accession>
<reference evidence="2" key="1">
    <citation type="journal article" date="2023" name="bioRxiv">
        <title>Improved chromosome-level genome assembly for marigold (Tagetes erecta).</title>
        <authorList>
            <person name="Jiang F."/>
            <person name="Yuan L."/>
            <person name="Wang S."/>
            <person name="Wang H."/>
            <person name="Xu D."/>
            <person name="Wang A."/>
            <person name="Fan W."/>
        </authorList>
    </citation>
    <scope>NUCLEOTIDE SEQUENCE</scope>
    <source>
        <strain evidence="2">WSJ</strain>
        <tissue evidence="2">Leaf</tissue>
    </source>
</reference>
<feature type="transmembrane region" description="Helical" evidence="1">
    <location>
        <begin position="12"/>
        <end position="34"/>
    </location>
</feature>
<comment type="caution">
    <text evidence="2">The sequence shown here is derived from an EMBL/GenBank/DDBJ whole genome shotgun (WGS) entry which is preliminary data.</text>
</comment>
<keyword evidence="1" id="KW-0812">Transmembrane</keyword>
<evidence type="ECO:0000313" key="3">
    <source>
        <dbReference type="Proteomes" id="UP001229421"/>
    </source>
</evidence>
<organism evidence="2 3">
    <name type="scientific">Tagetes erecta</name>
    <name type="common">African marigold</name>
    <dbReference type="NCBI Taxonomy" id="13708"/>
    <lineage>
        <taxon>Eukaryota</taxon>
        <taxon>Viridiplantae</taxon>
        <taxon>Streptophyta</taxon>
        <taxon>Embryophyta</taxon>
        <taxon>Tracheophyta</taxon>
        <taxon>Spermatophyta</taxon>
        <taxon>Magnoliopsida</taxon>
        <taxon>eudicotyledons</taxon>
        <taxon>Gunneridae</taxon>
        <taxon>Pentapetalae</taxon>
        <taxon>asterids</taxon>
        <taxon>campanulids</taxon>
        <taxon>Asterales</taxon>
        <taxon>Asteraceae</taxon>
        <taxon>Asteroideae</taxon>
        <taxon>Heliantheae alliance</taxon>
        <taxon>Tageteae</taxon>
        <taxon>Tagetes</taxon>
    </lineage>
</organism>
<name>A0AAD8NHS9_TARER</name>
<proteinExistence type="predicted"/>
<dbReference type="AlphaFoldDB" id="A0AAD8NHS9"/>